<organism evidence="2 3">
    <name type="scientific">Lactobacillus helveticus (strain DPC 4571)</name>
    <dbReference type="NCBI Taxonomy" id="405566"/>
    <lineage>
        <taxon>Bacteria</taxon>
        <taxon>Bacillati</taxon>
        <taxon>Bacillota</taxon>
        <taxon>Bacilli</taxon>
        <taxon>Lactobacillales</taxon>
        <taxon>Lactobacillaceae</taxon>
        <taxon>Lactobacillus</taxon>
    </lineage>
</organism>
<evidence type="ECO:0000313" key="3">
    <source>
        <dbReference type="Proteomes" id="UP000000790"/>
    </source>
</evidence>
<gene>
    <name evidence="2" type="ordered locus">lhv_1797</name>
</gene>
<dbReference type="EMBL" id="CP000517">
    <property type="protein sequence ID" value="ABX27661.1"/>
    <property type="molecule type" value="Genomic_DNA"/>
</dbReference>
<dbReference type="AlphaFoldDB" id="A8YX81"/>
<dbReference type="CAZy" id="GT2">
    <property type="family name" value="Glycosyltransferase Family 2"/>
</dbReference>
<protein>
    <submittedName>
        <fullName evidence="2">Glycosyltransferase</fullName>
    </submittedName>
</protein>
<dbReference type="PANTHER" id="PTHR22916:SF3">
    <property type="entry name" value="UDP-GLCNAC:BETAGAL BETA-1,3-N-ACETYLGLUCOSAMINYLTRANSFERASE-LIKE PROTEIN 1"/>
    <property type="match status" value="1"/>
</dbReference>
<reference evidence="2 3" key="1">
    <citation type="journal article" date="2008" name="J. Bacteriol.">
        <title>Genome sequence of Lactobacillus helveticus: an organism distinguished by selective gene loss and IS element expansion.</title>
        <authorList>
            <person name="Callanan M."/>
            <person name="Kaleta P."/>
            <person name="O'Callaghan J."/>
            <person name="O'Sullivan O."/>
            <person name="Jordan K."/>
            <person name="McAuliffe O."/>
            <person name="Sangrador-Vegas A."/>
            <person name="Slattery L."/>
            <person name="Fitzgerald G.F."/>
            <person name="Beresford T."/>
            <person name="Ross R.P."/>
        </authorList>
    </citation>
    <scope>NUCLEOTIDE SEQUENCE [LARGE SCALE GENOMIC DNA]</scope>
    <source>
        <strain evidence="2 3">DPC 4571</strain>
    </source>
</reference>
<dbReference type="SUPFAM" id="SSF53448">
    <property type="entry name" value="Nucleotide-diphospho-sugar transferases"/>
    <property type="match status" value="1"/>
</dbReference>
<dbReference type="Gene3D" id="3.90.550.10">
    <property type="entry name" value="Spore Coat Polysaccharide Biosynthesis Protein SpsA, Chain A"/>
    <property type="match status" value="1"/>
</dbReference>
<evidence type="ECO:0000313" key="2">
    <source>
        <dbReference type="EMBL" id="ABX27661.1"/>
    </source>
</evidence>
<accession>A8YX81</accession>
<dbReference type="eggNOG" id="COG1216">
    <property type="taxonomic scope" value="Bacteria"/>
</dbReference>
<dbReference type="KEGG" id="lhe:lhv_1797"/>
<dbReference type="GO" id="GO:0016758">
    <property type="term" value="F:hexosyltransferase activity"/>
    <property type="evidence" value="ECO:0007669"/>
    <property type="project" value="UniProtKB-ARBA"/>
</dbReference>
<sequence length="319" mass="37315">MNNKISIVMPTYNNEKTIGNSIRSILQQNYSNWELIIVDDGSVDKTKKICDKFASYDTRIKYYKQKNSGVSSARNYGLHKINGDLLMFIDADDTLVCGAIKKLVSYFNDNKLDLCIFSWNEISDNKVIPHNYSIAEMNANKENFFRKIAYSSNWNDYSGGYPWNKIWRVNKIDKNGRIYFDERVSMLEDRLYVLACLDKVDKIKVINERLYNYYILDKSISHSKSNTILQANEIYKAVKLEYTYIKKNHSSAICIARKALFQGRVNYLLTIVKKKNMDTPQAVQAVKEFQNEKFQFINFKVSIKYLLLKIVLTYLNNKL</sequence>
<dbReference type="CDD" id="cd00761">
    <property type="entry name" value="Glyco_tranf_GTA_type"/>
    <property type="match status" value="1"/>
</dbReference>
<name>A8YX81_LACH4</name>
<dbReference type="InterPro" id="IPR001173">
    <property type="entry name" value="Glyco_trans_2-like"/>
</dbReference>
<evidence type="ECO:0000259" key="1">
    <source>
        <dbReference type="Pfam" id="PF00535"/>
    </source>
</evidence>
<dbReference type="HOGENOM" id="CLU_025996_25_4_9"/>
<dbReference type="Pfam" id="PF00535">
    <property type="entry name" value="Glycos_transf_2"/>
    <property type="match status" value="1"/>
</dbReference>
<proteinExistence type="predicted"/>
<dbReference type="RefSeq" id="WP_012212240.1">
    <property type="nucleotide sequence ID" value="NC_010080.1"/>
</dbReference>
<dbReference type="Proteomes" id="UP000000790">
    <property type="component" value="Chromosome"/>
</dbReference>
<feature type="domain" description="Glycosyltransferase 2-like" evidence="1">
    <location>
        <begin position="6"/>
        <end position="150"/>
    </location>
</feature>
<dbReference type="InterPro" id="IPR029044">
    <property type="entry name" value="Nucleotide-diphossugar_trans"/>
</dbReference>
<dbReference type="PANTHER" id="PTHR22916">
    <property type="entry name" value="GLYCOSYLTRANSFERASE"/>
    <property type="match status" value="1"/>
</dbReference>